<sequence length="121" mass="13285">MPHRVQLGRTAGWRMPANTVKVDRTTIWGNPFRVGDQVDAGHGTVEIKDAATAVVLFRDQLDRDGGYLGHTARRGSAHVWVSTDDIRRELRGKNLACWCRLGTPCHADVLLQLANAAQGEG</sequence>
<dbReference type="Proteomes" id="UP000464787">
    <property type="component" value="Chromosome"/>
</dbReference>
<evidence type="ECO:0000313" key="3">
    <source>
        <dbReference type="Proteomes" id="UP000464787"/>
    </source>
</evidence>
<dbReference type="InterPro" id="IPR025475">
    <property type="entry name" value="DUF4326"/>
</dbReference>
<reference evidence="2 3" key="1">
    <citation type="submission" date="2020-01" db="EMBL/GenBank/DDBJ databases">
        <title>Genome sequencing of strain KACC 21265.</title>
        <authorList>
            <person name="Heo J."/>
            <person name="Kim S.-J."/>
            <person name="Kim J.-S."/>
            <person name="Hong S.-B."/>
            <person name="Kwon S.-W."/>
        </authorList>
    </citation>
    <scope>NUCLEOTIDE SEQUENCE [LARGE SCALE GENOMIC DNA]</scope>
    <source>
        <strain evidence="2 3">KACC 21265</strain>
    </source>
</reference>
<evidence type="ECO:0000259" key="1">
    <source>
        <dbReference type="Pfam" id="PF14216"/>
    </source>
</evidence>
<dbReference type="Pfam" id="PF14216">
    <property type="entry name" value="DUF4326"/>
    <property type="match status" value="1"/>
</dbReference>
<gene>
    <name evidence="2" type="ORF">GT347_20055</name>
</gene>
<feature type="domain" description="DUF4326" evidence="1">
    <location>
        <begin position="9"/>
        <end position="112"/>
    </location>
</feature>
<dbReference type="EMBL" id="CP047650">
    <property type="protein sequence ID" value="QHJ01641.1"/>
    <property type="molecule type" value="Genomic_DNA"/>
</dbReference>
<organism evidence="2 3">
    <name type="scientific">Xylophilus rhododendri</name>
    <dbReference type="NCBI Taxonomy" id="2697032"/>
    <lineage>
        <taxon>Bacteria</taxon>
        <taxon>Pseudomonadati</taxon>
        <taxon>Pseudomonadota</taxon>
        <taxon>Betaproteobacteria</taxon>
        <taxon>Burkholderiales</taxon>
        <taxon>Xylophilus</taxon>
    </lineage>
</organism>
<evidence type="ECO:0000313" key="2">
    <source>
        <dbReference type="EMBL" id="QHJ01641.1"/>
    </source>
</evidence>
<accession>A0A857JCA3</accession>
<name>A0A857JCA3_9BURK</name>
<keyword evidence="3" id="KW-1185">Reference proteome</keyword>
<protein>
    <submittedName>
        <fullName evidence="2">DUF4326 domain-containing protein</fullName>
    </submittedName>
</protein>
<dbReference type="AlphaFoldDB" id="A0A857JCA3"/>
<proteinExistence type="predicted"/>
<dbReference type="KEGG" id="xyk:GT347_20055"/>